<accession>A0A558HX60</accession>
<dbReference type="STRING" id="553385.GCA_000591415_00064"/>
<name>A0A558HX60_9GAMM</name>
<sequence>MGTAMKTVIGAMLMTRRRTATSSALVPSLARSKSRASNLLIGLLAMTTLAGCATAPTGGAYLLPQTSDTASRSVPRDAPLLEVMPVKLASYLEGGSLVYQTDDITLVQASQNHWADDLQAMLTRQLLEQLKASPAIPLSSYRIADTRLSGLEGARLSVSLDRFIGRHDGQSVITGRWRLRDSDGSVLDEGDIQTLTPLADDGYPALVKSLGEGWNVVGDQLAREIAEALPAR</sequence>
<protein>
    <recommendedName>
        <fullName evidence="1">ABC-type transport auxiliary lipoprotein component domain-containing protein</fullName>
    </recommendedName>
</protein>
<dbReference type="OrthoDB" id="5600407at2"/>
<dbReference type="Pfam" id="PF03886">
    <property type="entry name" value="ABC_trans_aux"/>
    <property type="match status" value="1"/>
</dbReference>
<dbReference type="Proteomes" id="UP000319941">
    <property type="component" value="Unassembled WGS sequence"/>
</dbReference>
<comment type="caution">
    <text evidence="2">The sequence shown here is derived from an EMBL/GenBank/DDBJ whole genome shotgun (WGS) entry which is preliminary data.</text>
</comment>
<proteinExistence type="predicted"/>
<evidence type="ECO:0000313" key="3">
    <source>
        <dbReference type="Proteomes" id="UP000319941"/>
    </source>
</evidence>
<reference evidence="2 3" key="1">
    <citation type="submission" date="2019-07" db="EMBL/GenBank/DDBJ databases">
        <title>Diversity of Bacteria from Kongsfjorden, Arctic.</title>
        <authorList>
            <person name="Yu Y."/>
        </authorList>
    </citation>
    <scope>NUCLEOTIDE SEQUENCE [LARGE SCALE GENOMIC DNA]</scope>
    <source>
        <strain evidence="2 3">SM1923</strain>
    </source>
</reference>
<dbReference type="AlphaFoldDB" id="A0A558HX60"/>
<evidence type="ECO:0000313" key="2">
    <source>
        <dbReference type="EMBL" id="TVU73701.1"/>
    </source>
</evidence>
<dbReference type="InterPro" id="IPR005586">
    <property type="entry name" value="ABC_trans_aux"/>
</dbReference>
<dbReference type="Gene3D" id="3.40.50.10610">
    <property type="entry name" value="ABC-type transport auxiliary lipoprotein component"/>
    <property type="match status" value="1"/>
</dbReference>
<feature type="domain" description="ABC-type transport auxiliary lipoprotein component" evidence="1">
    <location>
        <begin position="61"/>
        <end position="222"/>
    </location>
</feature>
<dbReference type="EMBL" id="VNFH01000001">
    <property type="protein sequence ID" value="TVU73701.1"/>
    <property type="molecule type" value="Genomic_DNA"/>
</dbReference>
<keyword evidence="3" id="KW-1185">Reference proteome</keyword>
<gene>
    <name evidence="2" type="ORF">FQP86_01100</name>
</gene>
<dbReference type="SUPFAM" id="SSF159594">
    <property type="entry name" value="XCC0632-like"/>
    <property type="match status" value="1"/>
</dbReference>
<evidence type="ECO:0000259" key="1">
    <source>
        <dbReference type="Pfam" id="PF03886"/>
    </source>
</evidence>
<organism evidence="2 3">
    <name type="scientific">Cobetia crustatorum</name>
    <dbReference type="NCBI Taxonomy" id="553385"/>
    <lineage>
        <taxon>Bacteria</taxon>
        <taxon>Pseudomonadati</taxon>
        <taxon>Pseudomonadota</taxon>
        <taxon>Gammaproteobacteria</taxon>
        <taxon>Oceanospirillales</taxon>
        <taxon>Halomonadaceae</taxon>
        <taxon>Cobetia</taxon>
    </lineage>
</organism>